<organism evidence="7 8">
    <name type="scientific">Rubripirellula tenax</name>
    <dbReference type="NCBI Taxonomy" id="2528015"/>
    <lineage>
        <taxon>Bacteria</taxon>
        <taxon>Pseudomonadati</taxon>
        <taxon>Planctomycetota</taxon>
        <taxon>Planctomycetia</taxon>
        <taxon>Pirellulales</taxon>
        <taxon>Pirellulaceae</taxon>
        <taxon>Rubripirellula</taxon>
    </lineage>
</organism>
<dbReference type="Pfam" id="PF07624">
    <property type="entry name" value="PSD2"/>
    <property type="match status" value="1"/>
</dbReference>
<evidence type="ECO:0000259" key="2">
    <source>
        <dbReference type="Pfam" id="PF07624"/>
    </source>
</evidence>
<feature type="region of interest" description="Disordered" evidence="1">
    <location>
        <begin position="378"/>
        <end position="397"/>
    </location>
</feature>
<keyword evidence="8" id="KW-1185">Reference proteome</keyword>
<dbReference type="Pfam" id="PF07637">
    <property type="entry name" value="PSD5"/>
    <property type="match status" value="1"/>
</dbReference>
<evidence type="ECO:0000256" key="1">
    <source>
        <dbReference type="SAM" id="MobiDB-lite"/>
    </source>
</evidence>
<feature type="domain" description="DUF1585" evidence="2">
    <location>
        <begin position="789"/>
        <end position="862"/>
    </location>
</feature>
<evidence type="ECO:0000313" key="8">
    <source>
        <dbReference type="Proteomes" id="UP000318288"/>
    </source>
</evidence>
<name>A0A5C6E696_9BACT</name>
<dbReference type="AlphaFoldDB" id="A0A5C6E696"/>
<protein>
    <recommendedName>
        <fullName evidence="9">Planctomycete cytochrome C</fullName>
    </recommendedName>
</protein>
<evidence type="ECO:0000259" key="3">
    <source>
        <dbReference type="Pfam" id="PF07626"/>
    </source>
</evidence>
<feature type="domain" description="DUF1592" evidence="5">
    <location>
        <begin position="512"/>
        <end position="638"/>
    </location>
</feature>
<feature type="domain" description="DUF1587" evidence="3">
    <location>
        <begin position="127"/>
        <end position="191"/>
    </location>
</feature>
<evidence type="ECO:0000259" key="5">
    <source>
        <dbReference type="Pfam" id="PF07631"/>
    </source>
</evidence>
<evidence type="ECO:0000313" key="7">
    <source>
        <dbReference type="EMBL" id="TWU44462.1"/>
    </source>
</evidence>
<dbReference type="RefSeq" id="WP_146462507.1">
    <property type="nucleotide sequence ID" value="NZ_SJPW01000013.1"/>
</dbReference>
<dbReference type="Pfam" id="PF07626">
    <property type="entry name" value="PSD3"/>
    <property type="match status" value="1"/>
</dbReference>
<dbReference type="OrthoDB" id="175242at2"/>
<dbReference type="EMBL" id="SJPW01000013">
    <property type="protein sequence ID" value="TWU44462.1"/>
    <property type="molecule type" value="Genomic_DNA"/>
</dbReference>
<dbReference type="Pfam" id="PF07627">
    <property type="entry name" value="PSCyt3"/>
    <property type="match status" value="1"/>
</dbReference>
<dbReference type="InterPro" id="IPR013039">
    <property type="entry name" value="DUF1588"/>
</dbReference>
<dbReference type="Pfam" id="PF07631">
    <property type="entry name" value="PSD4"/>
    <property type="match status" value="1"/>
</dbReference>
<dbReference type="Proteomes" id="UP000318288">
    <property type="component" value="Unassembled WGS sequence"/>
</dbReference>
<dbReference type="InterPro" id="IPR011478">
    <property type="entry name" value="DUF1585"/>
</dbReference>
<feature type="domain" description="DUF1595" evidence="6">
    <location>
        <begin position="416"/>
        <end position="474"/>
    </location>
</feature>
<evidence type="ECO:0008006" key="9">
    <source>
        <dbReference type="Google" id="ProtNLM"/>
    </source>
</evidence>
<accession>A0A5C6E696</accession>
<feature type="domain" description="DUF1588" evidence="4">
    <location>
        <begin position="657"/>
        <end position="753"/>
    </location>
</feature>
<evidence type="ECO:0000259" key="6">
    <source>
        <dbReference type="Pfam" id="PF07637"/>
    </source>
</evidence>
<comment type="caution">
    <text evidence="7">The sequence shown here is derived from an EMBL/GenBank/DDBJ whole genome shotgun (WGS) entry which is preliminary data.</text>
</comment>
<sequence length="865" mass="97632">MRVSIPHCASVNVGAAIALVLFMPGFNSANDLSRGLNSFIQESCLSCHDSNTETRLDFTSLGYDLENDQVFRKWVHIFDRVERGEMPPVTEAAPSEESRSAALSLLETELTRVNRRSQQTLGRVPSRRLSRQEYEHTLHDLLGIGGNLAKHLPPENESGAFDVIAATQEMSSVHVRSLLMAADLALDEAIQLGRKPPMAEREIDYFNSPYIQMWVDRPVRQGGGTIFKTDHDVVTFRGENFVFRSDTNGFRPPVAGQYRVAITAAAHQPRSSITVSLKRQNDQQGESELLEAWDLAGSDYREVETITYLRPDDSIYVSADELEPALDGGVIYNSQPANTYGGEGVKIRRVTVEGPLEKSWPPERTRKLFSGVEWQARSESRQDFPNNRKNDKGTTESLDDFRYYDPVLTRPPIEHVRAVVAELAPRAFRRKVSDQEIDALVSLAKPSLDEGRDFVDSVRIPLRAILVSPQLLFLDNQTKRSESRQDFRPTSSHTEPAETLDEFRYENAKKITDDALASRLSYFLWRSLPDEELAKLATEGQLSDSITLTAQVDRMLDDPKGDRFVDEFLDQWLELDRIDVTTPDAYLYPEYDDVLRRAMLAETREFFAHLIDENRSVENLIDSDFTFLNRRLAEHYGIIGVESETMRKVKLDPTSVRGGILTHASIAKVTANGTVTTPVKRGNFVLTNLLGLPPNPPPPSVGSIEPDTRGATTIRETLEKHQKLEACAVCHQRIDPPGFALECLDPVGGFRDRYRNSKGVKREISAGLRFLHKDYELGLPVDTSGVTADGFEFDDLREYKHQLQKSTEQVARNVLSKLIAFSTGAEIEFADREEIERILQETREDGYPLRSLIHQLVASHIFRNR</sequence>
<dbReference type="InterPro" id="IPR013043">
    <property type="entry name" value="DUF1595"/>
</dbReference>
<reference evidence="7 8" key="1">
    <citation type="submission" date="2019-02" db="EMBL/GenBank/DDBJ databases">
        <title>Deep-cultivation of Planctomycetes and their phenomic and genomic characterization uncovers novel biology.</title>
        <authorList>
            <person name="Wiegand S."/>
            <person name="Jogler M."/>
            <person name="Boedeker C."/>
            <person name="Pinto D."/>
            <person name="Vollmers J."/>
            <person name="Rivas-Marin E."/>
            <person name="Kohn T."/>
            <person name="Peeters S.H."/>
            <person name="Heuer A."/>
            <person name="Rast P."/>
            <person name="Oberbeckmann S."/>
            <person name="Bunk B."/>
            <person name="Jeske O."/>
            <person name="Meyerdierks A."/>
            <person name="Storesund J.E."/>
            <person name="Kallscheuer N."/>
            <person name="Luecker S."/>
            <person name="Lage O.M."/>
            <person name="Pohl T."/>
            <person name="Merkel B.J."/>
            <person name="Hornburger P."/>
            <person name="Mueller R.-W."/>
            <person name="Bruemmer F."/>
            <person name="Labrenz M."/>
            <person name="Spormann A.M."/>
            <person name="Op Den Camp H."/>
            <person name="Overmann J."/>
            <person name="Amann R."/>
            <person name="Jetten M.S.M."/>
            <person name="Mascher T."/>
            <person name="Medema M.H."/>
            <person name="Devos D.P."/>
            <person name="Kaster A.-K."/>
            <person name="Ovreas L."/>
            <person name="Rohde M."/>
            <person name="Galperin M.Y."/>
            <person name="Jogler C."/>
        </authorList>
    </citation>
    <scope>NUCLEOTIDE SEQUENCE [LARGE SCALE GENOMIC DNA]</scope>
    <source>
        <strain evidence="7 8">Poly51</strain>
    </source>
</reference>
<proteinExistence type="predicted"/>
<evidence type="ECO:0000259" key="4">
    <source>
        <dbReference type="Pfam" id="PF07627"/>
    </source>
</evidence>
<gene>
    <name evidence="7" type="ORF">Poly51_61770</name>
</gene>
<dbReference type="InterPro" id="IPR013036">
    <property type="entry name" value="DUF1587"/>
</dbReference>
<dbReference type="InterPro" id="IPR013042">
    <property type="entry name" value="DUF1592"/>
</dbReference>